<dbReference type="InterPro" id="IPR041408">
    <property type="entry name" value="Hcp_Tssd"/>
</dbReference>
<protein>
    <submittedName>
        <fullName evidence="1">Type VI secretion system needle protein Hcp</fullName>
    </submittedName>
</protein>
<accession>A0A6H0KNK1</accession>
<dbReference type="RefSeq" id="WP_167963140.1">
    <property type="nucleotide sequence ID" value="NZ_CP050831.1"/>
</dbReference>
<dbReference type="Proteomes" id="UP000501780">
    <property type="component" value="Chromosome"/>
</dbReference>
<dbReference type="GO" id="GO:0033104">
    <property type="term" value="C:type VI protein secretion system complex"/>
    <property type="evidence" value="ECO:0007669"/>
    <property type="project" value="InterPro"/>
</dbReference>
<proteinExistence type="predicted"/>
<sequence length="130" mass="14811">MAFKGQLNFKGKTWDVLDCSYKFTRDVDSKGRPASPIYGGKIYIHIESTPDSIILENMTNQFKPHSGTITFKKGDEDAKMKELKWDNGYITDFEEALNSIGVHPMTTRFVISAQKISVGNAHYEEDWPED</sequence>
<dbReference type="Pfam" id="PF17642">
    <property type="entry name" value="TssD"/>
    <property type="match status" value="1"/>
</dbReference>
<evidence type="ECO:0000313" key="1">
    <source>
        <dbReference type="EMBL" id="QIU94855.1"/>
    </source>
</evidence>
<gene>
    <name evidence="1" type="ORF">BacF7301_12185</name>
</gene>
<dbReference type="KEGG" id="bfc:BacF7301_12185"/>
<evidence type="ECO:0000313" key="2">
    <source>
        <dbReference type="Proteomes" id="UP000501780"/>
    </source>
</evidence>
<name>A0A6H0KNK1_9BACE</name>
<dbReference type="EMBL" id="CP050831">
    <property type="protein sequence ID" value="QIU94855.1"/>
    <property type="molecule type" value="Genomic_DNA"/>
</dbReference>
<reference evidence="1 2" key="1">
    <citation type="submission" date="2020-03" db="EMBL/GenBank/DDBJ databases">
        <title>Genomic analysis of Bacteroides faecium CBA7301.</title>
        <authorList>
            <person name="Kim J."/>
            <person name="Roh S.W."/>
        </authorList>
    </citation>
    <scope>NUCLEOTIDE SEQUENCE [LARGE SCALE GENOMIC DNA]</scope>
    <source>
        <strain evidence="1 2">CBA7301</strain>
    </source>
</reference>
<keyword evidence="2" id="KW-1185">Reference proteome</keyword>
<dbReference type="AlphaFoldDB" id="A0A6H0KNK1"/>
<organism evidence="1 2">
    <name type="scientific">Bacteroides faecium</name>
    <dbReference type="NCBI Taxonomy" id="2715212"/>
    <lineage>
        <taxon>Bacteria</taxon>
        <taxon>Pseudomonadati</taxon>
        <taxon>Bacteroidota</taxon>
        <taxon>Bacteroidia</taxon>
        <taxon>Bacteroidales</taxon>
        <taxon>Bacteroidaceae</taxon>
        <taxon>Bacteroides</taxon>
    </lineage>
</organism>